<sequence length="278" mass="30819">MSPSLSPSRAADFKQCPLLYRFRSIDRLDEAPSPAAARGTLVHAVLEELFELPAAERTPEAAVGLVPGRWQALVEERPELAEMIAGDESRTEDSWFAEAAALVERWFTLEDPSRLEPSRREVKVEVELEGLTLRGIIDRVDVAPTGEVRIVDYKTGRSPSERFEGKALFQMKFYGLVHWRTTGRVPDLLQLVYLRDGQVIRYAPDEADLLALERNVRAVSSAIQQASVTGDFRPSPSRLCSWCDFKPLCPAFGGTPPPFPPSAPPEATAGDDQDFALP</sequence>
<evidence type="ECO:0000256" key="3">
    <source>
        <dbReference type="ARBA" id="ARBA00023204"/>
    </source>
</evidence>
<keyword evidence="1" id="KW-0227">DNA damage</keyword>
<evidence type="ECO:0000259" key="5">
    <source>
        <dbReference type="Pfam" id="PF12705"/>
    </source>
</evidence>
<reference evidence="6 7" key="1">
    <citation type="submission" date="2017-04" db="EMBL/GenBank/DDBJ databases">
        <authorList>
            <person name="Afonso C.L."/>
            <person name="Miller P.J."/>
            <person name="Scott M.A."/>
            <person name="Spackman E."/>
            <person name="Goraichik I."/>
            <person name="Dimitrov K.M."/>
            <person name="Suarez D.L."/>
            <person name="Swayne D.E."/>
        </authorList>
    </citation>
    <scope>NUCLEOTIDE SEQUENCE [LARGE SCALE GENOMIC DNA]</scope>
    <source>
        <strain evidence="6 7">CGMCC 1.12511</strain>
    </source>
</reference>
<dbReference type="InterPro" id="IPR038726">
    <property type="entry name" value="PDDEXK_AddAB-type"/>
</dbReference>
<dbReference type="EMBL" id="FWXN01000010">
    <property type="protein sequence ID" value="SMC82031.1"/>
    <property type="molecule type" value="Genomic_DNA"/>
</dbReference>
<feature type="domain" description="PD-(D/E)XK endonuclease-like" evidence="5">
    <location>
        <begin position="4"/>
        <end position="250"/>
    </location>
</feature>
<evidence type="ECO:0000256" key="2">
    <source>
        <dbReference type="ARBA" id="ARBA00022806"/>
    </source>
</evidence>
<dbReference type="RefSeq" id="WP_084452071.1">
    <property type="nucleotide sequence ID" value="NZ_FWXN01000010.1"/>
</dbReference>
<dbReference type="Gene3D" id="3.90.320.10">
    <property type="match status" value="1"/>
</dbReference>
<evidence type="ECO:0000256" key="4">
    <source>
        <dbReference type="SAM" id="MobiDB-lite"/>
    </source>
</evidence>
<dbReference type="SUPFAM" id="SSF52980">
    <property type="entry name" value="Restriction endonuclease-like"/>
    <property type="match status" value="1"/>
</dbReference>
<dbReference type="AlphaFoldDB" id="A0A1W2CA78"/>
<evidence type="ECO:0000313" key="7">
    <source>
        <dbReference type="Proteomes" id="UP000192634"/>
    </source>
</evidence>
<keyword evidence="2" id="KW-0067">ATP-binding</keyword>
<dbReference type="GO" id="GO:0004386">
    <property type="term" value="F:helicase activity"/>
    <property type="evidence" value="ECO:0007669"/>
    <property type="project" value="UniProtKB-KW"/>
</dbReference>
<dbReference type="Proteomes" id="UP000192634">
    <property type="component" value="Unassembled WGS sequence"/>
</dbReference>
<keyword evidence="6" id="KW-0269">Exonuclease</keyword>
<dbReference type="GO" id="GO:0004527">
    <property type="term" value="F:exonuclease activity"/>
    <property type="evidence" value="ECO:0007669"/>
    <property type="project" value="UniProtKB-KW"/>
</dbReference>
<accession>A0A1W2CA78</accession>
<proteinExistence type="predicted"/>
<keyword evidence="2" id="KW-0347">Helicase</keyword>
<dbReference type="Pfam" id="PF12705">
    <property type="entry name" value="PDDEXK_1"/>
    <property type="match status" value="1"/>
</dbReference>
<keyword evidence="6" id="KW-0378">Hydrolase</keyword>
<evidence type="ECO:0000256" key="1">
    <source>
        <dbReference type="ARBA" id="ARBA00022763"/>
    </source>
</evidence>
<dbReference type="InterPro" id="IPR011335">
    <property type="entry name" value="Restrct_endonuc-II-like"/>
</dbReference>
<keyword evidence="6" id="KW-0540">Nuclease</keyword>
<feature type="region of interest" description="Disordered" evidence="4">
    <location>
        <begin position="256"/>
        <end position="278"/>
    </location>
</feature>
<keyword evidence="2" id="KW-0547">Nucleotide-binding</keyword>
<name>A0A1W2CA78_9MICO</name>
<gene>
    <name evidence="6" type="ORF">SAMN06296429_110159</name>
</gene>
<organism evidence="6 7">
    <name type="scientific">Janibacter indicus</name>
    <dbReference type="NCBI Taxonomy" id="857417"/>
    <lineage>
        <taxon>Bacteria</taxon>
        <taxon>Bacillati</taxon>
        <taxon>Actinomycetota</taxon>
        <taxon>Actinomycetes</taxon>
        <taxon>Micrococcales</taxon>
        <taxon>Intrasporangiaceae</taxon>
        <taxon>Janibacter</taxon>
    </lineage>
</organism>
<dbReference type="GO" id="GO:0006281">
    <property type="term" value="P:DNA repair"/>
    <property type="evidence" value="ECO:0007669"/>
    <property type="project" value="UniProtKB-KW"/>
</dbReference>
<feature type="compositionally biased region" description="Acidic residues" evidence="4">
    <location>
        <begin position="269"/>
        <end position="278"/>
    </location>
</feature>
<evidence type="ECO:0000313" key="6">
    <source>
        <dbReference type="EMBL" id="SMC82031.1"/>
    </source>
</evidence>
<dbReference type="OrthoDB" id="9791397at2"/>
<protein>
    <submittedName>
        <fullName evidence="6">Putative RecB family exonuclease</fullName>
    </submittedName>
</protein>
<keyword evidence="3" id="KW-0234">DNA repair</keyword>
<dbReference type="InterPro" id="IPR011604">
    <property type="entry name" value="PDDEXK-like_dom_sf"/>
</dbReference>